<evidence type="ECO:0000256" key="4">
    <source>
        <dbReference type="ARBA" id="ARBA00023152"/>
    </source>
</evidence>
<dbReference type="EC" id="4.1.2.13" evidence="6"/>
<dbReference type="Pfam" id="PF00274">
    <property type="entry name" value="Glycolytic"/>
    <property type="match status" value="1"/>
</dbReference>
<dbReference type="PANTHER" id="PTHR11627">
    <property type="entry name" value="FRUCTOSE-BISPHOSPHATE ALDOLASE"/>
    <property type="match status" value="1"/>
</dbReference>
<evidence type="ECO:0000256" key="1">
    <source>
        <dbReference type="ARBA" id="ARBA00000441"/>
    </source>
</evidence>
<dbReference type="GO" id="GO:0004332">
    <property type="term" value="F:fructose-bisphosphate aldolase activity"/>
    <property type="evidence" value="ECO:0007669"/>
    <property type="project" value="UniProtKB-EC"/>
</dbReference>
<keyword evidence="4 6" id="KW-0324">Glycolysis</keyword>
<comment type="catalytic activity">
    <reaction evidence="1 6">
        <text>beta-D-fructose 1,6-bisphosphate = D-glyceraldehyde 3-phosphate + dihydroxyacetone phosphate</text>
        <dbReference type="Rhea" id="RHEA:14729"/>
        <dbReference type="ChEBI" id="CHEBI:32966"/>
        <dbReference type="ChEBI" id="CHEBI:57642"/>
        <dbReference type="ChEBI" id="CHEBI:59776"/>
        <dbReference type="EC" id="4.1.2.13"/>
    </reaction>
</comment>
<reference evidence="7 8" key="1">
    <citation type="journal article" date="2015" name="Nature">
        <title>rRNA introns, odd ribosomes, and small enigmatic genomes across a large radiation of phyla.</title>
        <authorList>
            <person name="Brown C.T."/>
            <person name="Hug L.A."/>
            <person name="Thomas B.C."/>
            <person name="Sharon I."/>
            <person name="Castelle C.J."/>
            <person name="Singh A."/>
            <person name="Wilkins M.J."/>
            <person name="Williams K.H."/>
            <person name="Banfield J.F."/>
        </authorList>
    </citation>
    <scope>NUCLEOTIDE SEQUENCE [LARGE SCALE GENOMIC DNA]</scope>
</reference>
<evidence type="ECO:0000256" key="2">
    <source>
        <dbReference type="ARBA" id="ARBA00004714"/>
    </source>
</evidence>
<dbReference type="UniPathway" id="UPA00109">
    <property type="reaction ID" value="UER00183"/>
</dbReference>
<dbReference type="PATRIC" id="fig|1618672.3.peg.423"/>
<comment type="similarity">
    <text evidence="3 6">Belongs to the class I fructose-bisphosphate aldolase family.</text>
</comment>
<protein>
    <recommendedName>
        <fullName evidence="6">Fructose-bisphosphate aldolase</fullName>
        <ecNumber evidence="6">4.1.2.13</ecNumber>
    </recommendedName>
</protein>
<evidence type="ECO:0000256" key="5">
    <source>
        <dbReference type="ARBA" id="ARBA00023239"/>
    </source>
</evidence>
<name>A0A0G2AZB0_9BACT</name>
<dbReference type="NCBIfam" id="NF033379">
    <property type="entry name" value="FrucBisAld_I"/>
    <property type="match status" value="1"/>
</dbReference>
<dbReference type="EMBL" id="LCSD01000024">
    <property type="protein sequence ID" value="KKW46937.1"/>
    <property type="molecule type" value="Genomic_DNA"/>
</dbReference>
<dbReference type="PROSITE" id="PS00158">
    <property type="entry name" value="ALDOLASE_CLASS_I"/>
    <property type="match status" value="1"/>
</dbReference>
<comment type="caution">
    <text evidence="7">The sequence shown here is derived from an EMBL/GenBank/DDBJ whole genome shotgun (WGS) entry which is preliminary data.</text>
</comment>
<evidence type="ECO:0000313" key="7">
    <source>
        <dbReference type="EMBL" id="KKW46937.1"/>
    </source>
</evidence>
<evidence type="ECO:0000256" key="3">
    <source>
        <dbReference type="ARBA" id="ARBA00010387"/>
    </source>
</evidence>
<accession>A0A0G2AZB0</accession>
<dbReference type="Proteomes" id="UP000034789">
    <property type="component" value="Unassembled WGS sequence"/>
</dbReference>
<gene>
    <name evidence="7" type="ORF">UY98_C0024G0002</name>
</gene>
<dbReference type="InterPro" id="IPR029768">
    <property type="entry name" value="Aldolase_I_AS"/>
</dbReference>
<dbReference type="AlphaFoldDB" id="A0A0G2AZB0"/>
<keyword evidence="5 6" id="KW-0456">Lyase</keyword>
<sequence>MNIDTLKQTAKQMVAPGRGLIAADESAGTCKKRFDAVGVECTEENRRLYRTALFETPGLEQYVSGVILYDETIRQKGSDGTPVPEILSKKGILSGIKVDGGLDELALHPGEKVTKGLDGLRERLAEYKTFGARFAKWRAVITIGENIPSDACIHANAHALARYTALCQEADIVPMVEPEVIIDGDHSLEQCHDASVRTLKKVFEELEDQGVALEGTILKASMVISGKKAAKQSSVQEVAEATIQALKEAVPKNLAGVVFLSGGQGDEQATAHLNAMNKLGKQPWPLSFSYSRAIQNPVLKKWAENPSANVNAAQDILLFRSKMNSLAAQGKYSDEMENERPY</sequence>
<comment type="pathway">
    <text evidence="2">Carbohydrate degradation; glycolysis; D-glyceraldehyde 3-phosphate and glycerone phosphate from D-glucose: step 4/4.</text>
</comment>
<proteinExistence type="inferred from homology"/>
<dbReference type="GO" id="GO:0006096">
    <property type="term" value="P:glycolytic process"/>
    <property type="evidence" value="ECO:0007669"/>
    <property type="project" value="UniProtKB-UniPathway"/>
</dbReference>
<evidence type="ECO:0000313" key="8">
    <source>
        <dbReference type="Proteomes" id="UP000034789"/>
    </source>
</evidence>
<dbReference type="SUPFAM" id="SSF51569">
    <property type="entry name" value="Aldolase"/>
    <property type="match status" value="1"/>
</dbReference>
<dbReference type="InterPro" id="IPR013785">
    <property type="entry name" value="Aldolase_TIM"/>
</dbReference>
<evidence type="ECO:0000256" key="6">
    <source>
        <dbReference type="RuleBase" id="RU003994"/>
    </source>
</evidence>
<dbReference type="FunFam" id="3.20.20.70:FF:000140">
    <property type="entry name" value="Fructose-bisphosphate aldolase"/>
    <property type="match status" value="1"/>
</dbReference>
<dbReference type="Gene3D" id="3.20.20.70">
    <property type="entry name" value="Aldolase class I"/>
    <property type="match status" value="1"/>
</dbReference>
<organism evidence="7 8">
    <name type="scientific">Candidatus Kaiserbacteria bacterium GW2011_GWA2_58_9</name>
    <dbReference type="NCBI Taxonomy" id="1618672"/>
    <lineage>
        <taxon>Bacteria</taxon>
        <taxon>Candidatus Kaiseribacteriota</taxon>
    </lineage>
</organism>
<dbReference type="InterPro" id="IPR000741">
    <property type="entry name" value="FBA_I"/>
</dbReference>